<evidence type="ECO:0000256" key="6">
    <source>
        <dbReference type="RuleBase" id="RU003718"/>
    </source>
</evidence>
<dbReference type="UniPathway" id="UPA00009"/>
<dbReference type="Gene3D" id="3.40.50.2000">
    <property type="entry name" value="Glycogen Phosphorylase B"/>
    <property type="match status" value="1"/>
</dbReference>
<evidence type="ECO:0000313" key="7">
    <source>
        <dbReference type="EMBL" id="OAY33423.1"/>
    </source>
</evidence>
<dbReference type="InterPro" id="IPR002213">
    <property type="entry name" value="UDP_glucos_trans"/>
</dbReference>
<proteinExistence type="inferred from homology"/>
<comment type="catalytic activity">
    <reaction evidence="5">
        <text>an anthocyanidin + UDP-alpha-D-glucose + H(+) = an anthocyanidin 3-O-beta-D-glucoside + UDP</text>
        <dbReference type="Rhea" id="RHEA:20093"/>
        <dbReference type="ChEBI" id="CHEBI:15378"/>
        <dbReference type="ChEBI" id="CHEBI:16307"/>
        <dbReference type="ChEBI" id="CHEBI:58223"/>
        <dbReference type="ChEBI" id="CHEBI:58885"/>
        <dbReference type="ChEBI" id="CHEBI:143576"/>
        <dbReference type="EC" id="2.4.1.115"/>
    </reaction>
</comment>
<dbReference type="InterPro" id="IPR035595">
    <property type="entry name" value="UDP_glycos_trans_CS"/>
</dbReference>
<comment type="similarity">
    <text evidence="2 6">Belongs to the UDP-glycosyltransferase family.</text>
</comment>
<keyword evidence="6" id="KW-0328">Glycosyltransferase</keyword>
<comment type="pathway">
    <text evidence="1">Pigment biosynthesis; anthocyanin biosynthesis.</text>
</comment>
<evidence type="ECO:0000256" key="2">
    <source>
        <dbReference type="ARBA" id="ARBA00009995"/>
    </source>
</evidence>
<dbReference type="AlphaFoldDB" id="A0A2C9UQI4"/>
<gene>
    <name evidence="7" type="ORF">MANES_13G095000</name>
</gene>
<evidence type="ECO:0000256" key="5">
    <source>
        <dbReference type="ARBA" id="ARBA00047606"/>
    </source>
</evidence>
<dbReference type="GO" id="GO:0047213">
    <property type="term" value="F:anthocyanidin 3-O-glucosyltransferase activity"/>
    <property type="evidence" value="ECO:0007669"/>
    <property type="project" value="UniProtKB-EC"/>
</dbReference>
<dbReference type="PROSITE" id="PS00375">
    <property type="entry name" value="UDPGT"/>
    <property type="match status" value="1"/>
</dbReference>
<dbReference type="PANTHER" id="PTHR11926">
    <property type="entry name" value="GLUCOSYL/GLUCURONOSYL TRANSFERASES"/>
    <property type="match status" value="1"/>
</dbReference>
<protein>
    <recommendedName>
        <fullName evidence="3">anthocyanidin 3-O-glucosyltransferase</fullName>
        <ecNumber evidence="3">2.4.1.115</ecNumber>
    </recommendedName>
</protein>
<evidence type="ECO:0000256" key="1">
    <source>
        <dbReference type="ARBA" id="ARBA00004935"/>
    </source>
</evidence>
<name>A0A2C9UQI4_MANES</name>
<dbReference type="Pfam" id="PF00201">
    <property type="entry name" value="UDPGT"/>
    <property type="match status" value="1"/>
</dbReference>
<dbReference type="CDD" id="cd03784">
    <property type="entry name" value="GT1_Gtf-like"/>
    <property type="match status" value="1"/>
</dbReference>
<accession>A0A2C9UQI4</accession>
<sequence>MRIYHLLTQLHDHDELLLHFLNRSFHFSRNTHMRPDRHLKELTWGLANNKHPFLGIIRQDVVMGDSASLPEEFIEHINDRGLLSSWCPQDQVLAHPSVDVFLTHCGWNSMVEAVSHGMPAVCWPFFADQHTNC</sequence>
<dbReference type="PANTHER" id="PTHR11926:SF1365">
    <property type="entry name" value="GLYCOSYLTRANSFERASE"/>
    <property type="match status" value="1"/>
</dbReference>
<reference evidence="7" key="1">
    <citation type="submission" date="2016-02" db="EMBL/GenBank/DDBJ databases">
        <title>WGS assembly of Manihot esculenta.</title>
        <authorList>
            <person name="Bredeson J.V."/>
            <person name="Prochnik S.E."/>
            <person name="Lyons J.B."/>
            <person name="Schmutz J."/>
            <person name="Grimwood J."/>
            <person name="Vrebalov J."/>
            <person name="Bart R.S."/>
            <person name="Amuge T."/>
            <person name="Ferguson M.E."/>
            <person name="Green R."/>
            <person name="Putnam N."/>
            <person name="Stites J."/>
            <person name="Rounsley S."/>
            <person name="Rokhsar D.S."/>
        </authorList>
    </citation>
    <scope>NUCLEOTIDE SEQUENCE [LARGE SCALE GENOMIC DNA]</scope>
    <source>
        <tissue evidence="7">Leaf</tissue>
    </source>
</reference>
<evidence type="ECO:0000256" key="4">
    <source>
        <dbReference type="ARBA" id="ARBA00022679"/>
    </source>
</evidence>
<keyword evidence="4 6" id="KW-0808">Transferase</keyword>
<evidence type="ECO:0000256" key="3">
    <source>
        <dbReference type="ARBA" id="ARBA00012585"/>
    </source>
</evidence>
<dbReference type="GO" id="GO:0009718">
    <property type="term" value="P:anthocyanin-containing compound biosynthetic process"/>
    <property type="evidence" value="ECO:0007669"/>
    <property type="project" value="UniProtKB-UniPathway"/>
</dbReference>
<dbReference type="SUPFAM" id="SSF53756">
    <property type="entry name" value="UDP-Glycosyltransferase/glycogen phosphorylase"/>
    <property type="match status" value="1"/>
</dbReference>
<organism evidence="7">
    <name type="scientific">Manihot esculenta</name>
    <name type="common">Cassava</name>
    <name type="synonym">Jatropha manihot</name>
    <dbReference type="NCBI Taxonomy" id="3983"/>
    <lineage>
        <taxon>Eukaryota</taxon>
        <taxon>Viridiplantae</taxon>
        <taxon>Streptophyta</taxon>
        <taxon>Embryophyta</taxon>
        <taxon>Tracheophyta</taxon>
        <taxon>Spermatophyta</taxon>
        <taxon>Magnoliopsida</taxon>
        <taxon>eudicotyledons</taxon>
        <taxon>Gunneridae</taxon>
        <taxon>Pentapetalae</taxon>
        <taxon>rosids</taxon>
        <taxon>fabids</taxon>
        <taxon>Malpighiales</taxon>
        <taxon>Euphorbiaceae</taxon>
        <taxon>Crotonoideae</taxon>
        <taxon>Manihoteae</taxon>
        <taxon>Manihot</taxon>
    </lineage>
</organism>
<dbReference type="EC" id="2.4.1.115" evidence="3"/>
<dbReference type="EMBL" id="CM004399">
    <property type="protein sequence ID" value="OAY33423.1"/>
    <property type="molecule type" value="Genomic_DNA"/>
</dbReference>